<evidence type="ECO:0000256" key="8">
    <source>
        <dbReference type="ARBA" id="ARBA00023277"/>
    </source>
</evidence>
<gene>
    <name evidence="12" type="ORF">E3E12_07485</name>
</gene>
<evidence type="ECO:0000256" key="7">
    <source>
        <dbReference type="ARBA" id="ARBA00023239"/>
    </source>
</evidence>
<evidence type="ECO:0000259" key="10">
    <source>
        <dbReference type="Pfam" id="PF00920"/>
    </source>
</evidence>
<organism evidence="12 13">
    <name type="scientific">Formicincola oecophyllae</name>
    <dbReference type="NCBI Taxonomy" id="2558361"/>
    <lineage>
        <taxon>Bacteria</taxon>
        <taxon>Pseudomonadati</taxon>
        <taxon>Pseudomonadota</taxon>
        <taxon>Alphaproteobacteria</taxon>
        <taxon>Acetobacterales</taxon>
        <taxon>Acetobacteraceae</taxon>
        <taxon>Formicincola</taxon>
    </lineage>
</organism>
<dbReference type="GO" id="GO:0046872">
    <property type="term" value="F:metal ion binding"/>
    <property type="evidence" value="ECO:0007669"/>
    <property type="project" value="UniProtKB-KW"/>
</dbReference>
<dbReference type="GO" id="GO:0009255">
    <property type="term" value="P:Entner-Doudoroff pathway through 6-phosphogluconate"/>
    <property type="evidence" value="ECO:0007669"/>
    <property type="project" value="UniProtKB-UniRule"/>
</dbReference>
<evidence type="ECO:0000256" key="3">
    <source>
        <dbReference type="ARBA" id="ARBA00022723"/>
    </source>
</evidence>
<dbReference type="PANTHER" id="PTHR43661">
    <property type="entry name" value="D-XYLONATE DEHYDRATASE"/>
    <property type="match status" value="1"/>
</dbReference>
<dbReference type="Pfam" id="PF24877">
    <property type="entry name" value="ILV_EDD_C"/>
    <property type="match status" value="1"/>
</dbReference>
<keyword evidence="13" id="KW-1185">Reference proteome</keyword>
<keyword evidence="4" id="KW-0408">Iron</keyword>
<dbReference type="PANTHER" id="PTHR43661:SF1">
    <property type="entry name" value="PHOSPHOGLUCONATE DEHYDRATASE"/>
    <property type="match status" value="1"/>
</dbReference>
<dbReference type="InterPro" id="IPR037237">
    <property type="entry name" value="IlvD/EDD_N"/>
</dbReference>
<dbReference type="NCBIfam" id="TIGR01196">
    <property type="entry name" value="edd"/>
    <property type="match status" value="1"/>
</dbReference>
<evidence type="ECO:0000313" key="12">
    <source>
        <dbReference type="EMBL" id="QDH14045.1"/>
    </source>
</evidence>
<comment type="similarity">
    <text evidence="1">Belongs to the IlvD/Edd family.</text>
</comment>
<dbReference type="SUPFAM" id="SSF52016">
    <property type="entry name" value="LeuD/IlvD-like"/>
    <property type="match status" value="1"/>
</dbReference>
<dbReference type="InterPro" id="IPR020558">
    <property type="entry name" value="DiOHA_6PGluconate_deHydtase_CS"/>
</dbReference>
<evidence type="ECO:0000256" key="6">
    <source>
        <dbReference type="ARBA" id="ARBA00023064"/>
    </source>
</evidence>
<dbReference type="InterPro" id="IPR004786">
    <property type="entry name" value="6-phosphgluc_deHydtase"/>
</dbReference>
<dbReference type="RefSeq" id="WP_141443749.1">
    <property type="nucleotide sequence ID" value="NZ_CP038231.1"/>
</dbReference>
<accession>A0A4Y6UDD9</accession>
<dbReference type="GO" id="GO:0005829">
    <property type="term" value="C:cytosol"/>
    <property type="evidence" value="ECO:0007669"/>
    <property type="project" value="TreeGrafter"/>
</dbReference>
<evidence type="ECO:0000256" key="2">
    <source>
        <dbReference type="ARBA" id="ARBA00022485"/>
    </source>
</evidence>
<dbReference type="InterPro" id="IPR056740">
    <property type="entry name" value="ILV_EDD_C"/>
</dbReference>
<dbReference type="AlphaFoldDB" id="A0A4Y6UDD9"/>
<sequence length="629" mass="67549">MSLNPVLERVTARIARRSEKSRKLYLDLMAHNLKYAPNRKTLPCSNMAHAVAAEPEKVKEELIHPAPHHPNIGIITTYNDMLSAHQPYEHYPEQIRLFAREKGATVQVAAGAPAMCDGVTQGQEGMDMSLFSRDVIAKSTAIGLSHCMYDSVALLGVCDKIVPGLLMGALRFGHLPQILIPAGPMPSGMPNEEKSKIRKLFVEGKVGLEEAMHAEMASYHAPGTCTFYGTANTNQMVAEFMGLMMPDSAFIITNTPLRTAMTRAGIHRLVDISLGSDKPLPLMDLVNEKSVTNAIVGLMATGGSTNLTIHLIAIARAAGLVVDWDDYNALSEVVPDLAKIYPSSPTDINGFHRAGGIPTVIKELASIGLLHTDCPTISGGSILDYAQRATLDGQNVKYVPAAPTTDTKTLRPLSDPFSKTGGLKLFKGNLGRGVSKVSAVAPDRLVTKAPAMIFQTQEDVMAAQREGKLDQDTVVVVRFQGPRANGMPELHKLIPVLAVQMDKGYKIALVTDGRLSGASGFVPAVVHVCPEAQRGGPLAKLKNGDMMLVDGVTGDLKVLVDEAEFNARPDAPKVRPDVGTGRELFSANRRYAPSAEEGASSMEALMIEDINEVGDDFAGEFNSVGKAMR</sequence>
<evidence type="ECO:0000256" key="5">
    <source>
        <dbReference type="ARBA" id="ARBA00023014"/>
    </source>
</evidence>
<name>A0A4Y6UDD9_9PROT</name>
<proteinExistence type="inferred from homology"/>
<dbReference type="Gene3D" id="3.50.30.80">
    <property type="entry name" value="IlvD/EDD C-terminal domain-like"/>
    <property type="match status" value="1"/>
</dbReference>
<dbReference type="EMBL" id="CP038231">
    <property type="protein sequence ID" value="QDH14045.1"/>
    <property type="molecule type" value="Genomic_DNA"/>
</dbReference>
<keyword evidence="5" id="KW-0411">Iron-sulfur</keyword>
<dbReference type="InterPro" id="IPR000581">
    <property type="entry name" value="ILV_EDD_N"/>
</dbReference>
<feature type="domain" description="Dihydroxy-acid/6-phosphogluconate dehydratase N-terminal" evidence="10">
    <location>
        <begin position="70"/>
        <end position="382"/>
    </location>
</feature>
<keyword evidence="7 12" id="KW-0456">Lyase</keyword>
<dbReference type="Pfam" id="PF00920">
    <property type="entry name" value="ILVD_EDD_N"/>
    <property type="match status" value="1"/>
</dbReference>
<keyword evidence="3" id="KW-0479">Metal-binding</keyword>
<dbReference type="EC" id="4.2.1.12" evidence="9"/>
<dbReference type="OrthoDB" id="9807077at2"/>
<keyword evidence="2" id="KW-0004">4Fe-4S</keyword>
<dbReference type="GO" id="GO:0004456">
    <property type="term" value="F:phosphogluconate dehydratase activity"/>
    <property type="evidence" value="ECO:0007669"/>
    <property type="project" value="UniProtKB-UniRule"/>
</dbReference>
<evidence type="ECO:0000256" key="4">
    <source>
        <dbReference type="ARBA" id="ARBA00023004"/>
    </source>
</evidence>
<dbReference type="Proteomes" id="UP000318709">
    <property type="component" value="Chromosome"/>
</dbReference>
<protein>
    <recommendedName>
        <fullName evidence="9">Phosphogluconate dehydratase</fullName>
        <ecNumber evidence="9">4.2.1.12</ecNumber>
    </recommendedName>
</protein>
<dbReference type="PROSITE" id="PS00887">
    <property type="entry name" value="ILVD_EDD_2"/>
    <property type="match status" value="1"/>
</dbReference>
<evidence type="ECO:0000256" key="1">
    <source>
        <dbReference type="ARBA" id="ARBA00006486"/>
    </source>
</evidence>
<dbReference type="InterPro" id="IPR042096">
    <property type="entry name" value="Dihydro-acid_dehy_C"/>
</dbReference>
<dbReference type="GO" id="GO:0051539">
    <property type="term" value="F:4 iron, 4 sulfur cluster binding"/>
    <property type="evidence" value="ECO:0007669"/>
    <property type="project" value="UniProtKB-KW"/>
</dbReference>
<reference evidence="12 13" key="1">
    <citation type="submission" date="2019-03" db="EMBL/GenBank/DDBJ databases">
        <title>The complete genome sequence of Swingsia_sp. F3b2 LMG30590(T).</title>
        <authorList>
            <person name="Chua K.-O."/>
            <person name="Chan K.-G."/>
            <person name="See-Too W.-S."/>
        </authorList>
    </citation>
    <scope>NUCLEOTIDE SEQUENCE [LARGE SCALE GENOMIC DNA]</scope>
    <source>
        <strain evidence="12 13">F3b2</strain>
    </source>
</reference>
<dbReference type="SUPFAM" id="SSF143975">
    <property type="entry name" value="IlvD/EDD N-terminal domain-like"/>
    <property type="match status" value="1"/>
</dbReference>
<dbReference type="PROSITE" id="PS00886">
    <property type="entry name" value="ILVD_EDD_1"/>
    <property type="match status" value="1"/>
</dbReference>
<evidence type="ECO:0000259" key="11">
    <source>
        <dbReference type="Pfam" id="PF24877"/>
    </source>
</evidence>
<dbReference type="GO" id="GO:0019521">
    <property type="term" value="P:D-gluconate metabolic process"/>
    <property type="evidence" value="ECO:0007669"/>
    <property type="project" value="UniProtKB-KW"/>
</dbReference>
<evidence type="ECO:0000256" key="9">
    <source>
        <dbReference type="NCBIfam" id="TIGR01196"/>
    </source>
</evidence>
<keyword evidence="6" id="KW-0311">Gluconate utilization</keyword>
<dbReference type="KEGG" id="swf:E3E12_07485"/>
<evidence type="ECO:0000313" key="13">
    <source>
        <dbReference type="Proteomes" id="UP000318709"/>
    </source>
</evidence>
<keyword evidence="8" id="KW-0119">Carbohydrate metabolism</keyword>
<feature type="domain" description="Dihydroxy-acid/6-phosphogluconate dehydratase C-terminal" evidence="11">
    <location>
        <begin position="409"/>
        <end position="599"/>
    </location>
</feature>